<dbReference type="KEGG" id="pary:A4V02_10485"/>
<proteinExistence type="inferred from homology"/>
<dbReference type="OrthoDB" id="1523686at2"/>
<organism evidence="7 9">
    <name type="scientific">Muribaculum intestinale</name>
    <dbReference type="NCBI Taxonomy" id="1796646"/>
    <lineage>
        <taxon>Bacteria</taxon>
        <taxon>Pseudomonadati</taxon>
        <taxon>Bacteroidota</taxon>
        <taxon>Bacteroidia</taxon>
        <taxon>Bacteroidales</taxon>
        <taxon>Muribaculaceae</taxon>
        <taxon>Muribaculum</taxon>
    </lineage>
</organism>
<keyword evidence="3 7" id="KW-0689">Ribosomal protein</keyword>
<accession>A0A1B1SBB7</accession>
<evidence type="ECO:0000256" key="2">
    <source>
        <dbReference type="ARBA" id="ARBA00008889"/>
    </source>
</evidence>
<evidence type="ECO:0000256" key="6">
    <source>
        <dbReference type="ARBA" id="ARBA00035502"/>
    </source>
</evidence>
<protein>
    <recommendedName>
        <fullName evidence="5">Large ribosomal subunit protein uL10</fullName>
    </recommendedName>
    <alternativeName>
        <fullName evidence="6">50S ribosomal protein L10</fullName>
    </alternativeName>
</protein>
<dbReference type="GeneID" id="65537296"/>
<dbReference type="AlphaFoldDB" id="A0A1B1SBB7"/>
<evidence type="ECO:0000313" key="9">
    <source>
        <dbReference type="Proteomes" id="UP000186351"/>
    </source>
</evidence>
<dbReference type="InterPro" id="IPR001790">
    <property type="entry name" value="Ribosomal_uL10"/>
</dbReference>
<dbReference type="NCBIfam" id="NF000955">
    <property type="entry name" value="PRK00099.1-1"/>
    <property type="match status" value="1"/>
</dbReference>
<dbReference type="EMBL" id="SRYD01000003">
    <property type="protein sequence ID" value="TGY76381.1"/>
    <property type="molecule type" value="Genomic_DNA"/>
</dbReference>
<dbReference type="GO" id="GO:1990904">
    <property type="term" value="C:ribonucleoprotein complex"/>
    <property type="evidence" value="ECO:0007669"/>
    <property type="project" value="UniProtKB-KW"/>
</dbReference>
<evidence type="ECO:0000313" key="8">
    <source>
        <dbReference type="EMBL" id="TGY76381.1"/>
    </source>
</evidence>
<dbReference type="CDD" id="cd05797">
    <property type="entry name" value="Ribosomal_L10"/>
    <property type="match status" value="1"/>
</dbReference>
<dbReference type="Proteomes" id="UP000306630">
    <property type="component" value="Unassembled WGS sequence"/>
</dbReference>
<dbReference type="Proteomes" id="UP000186351">
    <property type="component" value="Chromosome"/>
</dbReference>
<reference evidence="8 10" key="3">
    <citation type="submission" date="2019-04" db="EMBL/GenBank/DDBJ databases">
        <title>Microbes associate with the intestines of laboratory mice.</title>
        <authorList>
            <person name="Navarre W."/>
            <person name="Wong E."/>
            <person name="Huang K."/>
            <person name="Tropini C."/>
            <person name="Ng K."/>
            <person name="Yu B."/>
        </authorList>
    </citation>
    <scope>NUCLEOTIDE SEQUENCE [LARGE SCALE GENOMIC DNA]</scope>
    <source>
        <strain evidence="8 10">NM06_A21</strain>
    </source>
</reference>
<dbReference type="Gene3D" id="3.30.70.1730">
    <property type="match status" value="1"/>
</dbReference>
<accession>A0A1Z2XHA3</accession>
<keyword evidence="9" id="KW-1185">Reference proteome</keyword>
<evidence type="ECO:0000256" key="1">
    <source>
        <dbReference type="ARBA" id="ARBA00002633"/>
    </source>
</evidence>
<dbReference type="RefSeq" id="WP_068961381.1">
    <property type="nucleotide sequence ID" value="NZ_CAJTAP010000001.1"/>
</dbReference>
<dbReference type="SUPFAM" id="SSF160369">
    <property type="entry name" value="Ribosomal protein L10-like"/>
    <property type="match status" value="1"/>
</dbReference>
<sequence>MKKEDKAIIIEKIADTIKQYSCFYLVETAGLNAEKTSDLRRACNKADIKLLVVKNTLLHKALESLDQDYSEIYPALKEATSIMFSNVGNAPAKLIKDVLKKDKDAKLPLLKAAYVEETVYLGADQLDTLAAIKSKNELIADVVALLQSPAKNVVSALTSGGTKLHGILETLSNKE</sequence>
<reference evidence="7" key="2">
    <citation type="submission" date="2017-04" db="EMBL/GenBank/DDBJ databases">
        <title>Complete Genome Sequences of Twelve Strains of a Stable Defined Moderately Diverse Mouse Microbiota 2 (sDMDMm2).</title>
        <authorList>
            <person name="Uchimura Y."/>
            <person name="Wyss M."/>
            <person name="Brugiroux S."/>
            <person name="Limenitakis J.P."/>
            <person name="Stecher B."/>
            <person name="McCoy K.D."/>
            <person name="Macpherson A.J."/>
        </authorList>
    </citation>
    <scope>NUCLEOTIDE SEQUENCE</scope>
    <source>
        <strain evidence="7">YL27</strain>
    </source>
</reference>
<dbReference type="PANTHER" id="PTHR11560">
    <property type="entry name" value="39S RIBOSOMAL PROTEIN L10, MITOCHONDRIAL"/>
    <property type="match status" value="1"/>
</dbReference>
<evidence type="ECO:0000256" key="4">
    <source>
        <dbReference type="ARBA" id="ARBA00023274"/>
    </source>
</evidence>
<evidence type="ECO:0000313" key="7">
    <source>
        <dbReference type="EMBL" id="ANU64093.1"/>
    </source>
</evidence>
<dbReference type="STRING" id="1796646.A4V02_10485"/>
<evidence type="ECO:0000256" key="3">
    <source>
        <dbReference type="ARBA" id="ARBA00022980"/>
    </source>
</evidence>
<gene>
    <name evidence="7" type="ORF">A4V02_10485</name>
    <name evidence="8" type="ORF">E5333_01100</name>
</gene>
<keyword evidence="4" id="KW-0687">Ribonucleoprotein</keyword>
<comment type="similarity">
    <text evidence="2">Belongs to the universal ribosomal protein uL10 family.</text>
</comment>
<name>A0A1B1SBB7_9BACT</name>
<evidence type="ECO:0000313" key="10">
    <source>
        <dbReference type="Proteomes" id="UP000306630"/>
    </source>
</evidence>
<dbReference type="EMBL" id="CP015402">
    <property type="protein sequence ID" value="ANU64093.1"/>
    <property type="molecule type" value="Genomic_DNA"/>
</dbReference>
<dbReference type="InterPro" id="IPR043141">
    <property type="entry name" value="Ribosomal_uL10-like_sf"/>
</dbReference>
<dbReference type="InterPro" id="IPR047865">
    <property type="entry name" value="Ribosomal_uL10_bac_type"/>
</dbReference>
<evidence type="ECO:0000256" key="5">
    <source>
        <dbReference type="ARBA" id="ARBA00035202"/>
    </source>
</evidence>
<reference evidence="9" key="1">
    <citation type="submission" date="2016-04" db="EMBL/GenBank/DDBJ databases">
        <title>Complete Genome Sequences of Twelve Strains of a Stable Defined Moderately Diverse Mouse Microbiota 2 (sDMDMm2).</title>
        <authorList>
            <person name="Uchimura Y."/>
            <person name="Wyss M."/>
            <person name="Brugiroux S."/>
            <person name="Limenitakis J.P."/>
            <person name="Stecher B."/>
            <person name="McCoy K.D."/>
            <person name="Macpherson A.J."/>
        </authorList>
    </citation>
    <scope>NUCLEOTIDE SEQUENCE [LARGE SCALE GENOMIC DNA]</scope>
    <source>
        <strain evidence="9">YL27</strain>
    </source>
</reference>
<comment type="function">
    <text evidence="1">Forms part of the ribosomal stalk, playing a central role in the interaction of the ribosome with GTP-bound translation factors.</text>
</comment>
<dbReference type="Pfam" id="PF00466">
    <property type="entry name" value="Ribosomal_L10"/>
    <property type="match status" value="1"/>
</dbReference>
<dbReference type="GO" id="GO:0005840">
    <property type="term" value="C:ribosome"/>
    <property type="evidence" value="ECO:0007669"/>
    <property type="project" value="UniProtKB-KW"/>
</dbReference>